<evidence type="ECO:0000259" key="9">
    <source>
        <dbReference type="Pfam" id="PF23602"/>
    </source>
</evidence>
<reference evidence="10 11" key="1">
    <citation type="journal article" date="2021" name="Sci. Rep.">
        <title>Genome sequencing of the multicellular alga Astrephomene provides insights into convergent evolution of germ-soma differentiation.</title>
        <authorList>
            <person name="Yamashita S."/>
            <person name="Yamamoto K."/>
            <person name="Matsuzaki R."/>
            <person name="Suzuki S."/>
            <person name="Yamaguchi H."/>
            <person name="Hirooka S."/>
            <person name="Minakuchi Y."/>
            <person name="Miyagishima S."/>
            <person name="Kawachi M."/>
            <person name="Toyoda A."/>
            <person name="Nozaki H."/>
        </authorList>
    </citation>
    <scope>NUCLEOTIDE SEQUENCE [LARGE SCALE GENOMIC DNA]</scope>
    <source>
        <strain evidence="10 11">NIES-4017</strain>
    </source>
</reference>
<keyword evidence="2" id="KW-0963">Cytoplasm</keyword>
<evidence type="ECO:0000256" key="2">
    <source>
        <dbReference type="ARBA" id="ARBA00022490"/>
    </source>
</evidence>
<dbReference type="GO" id="GO:0005930">
    <property type="term" value="C:axoneme"/>
    <property type="evidence" value="ECO:0007669"/>
    <property type="project" value="UniProtKB-SubCell"/>
</dbReference>
<evidence type="ECO:0000256" key="3">
    <source>
        <dbReference type="ARBA" id="ARBA00022614"/>
    </source>
</evidence>
<evidence type="ECO:0000256" key="5">
    <source>
        <dbReference type="ARBA" id="ARBA00023069"/>
    </source>
</evidence>
<gene>
    <name evidence="10" type="ORF">Agub_g9558</name>
</gene>
<comment type="similarity">
    <text evidence="7">Belongs to the tilB family.</text>
</comment>
<feature type="compositionally biased region" description="Low complexity" evidence="8">
    <location>
        <begin position="247"/>
        <end position="286"/>
    </location>
</feature>
<feature type="compositionally biased region" description="Basic and acidic residues" evidence="8">
    <location>
        <begin position="289"/>
        <end position="305"/>
    </location>
</feature>
<protein>
    <recommendedName>
        <fullName evidence="9">Dynein axonemal assembly factor 11-like CS domain-containing protein</fullName>
    </recommendedName>
</protein>
<organism evidence="10 11">
    <name type="scientific">Astrephomene gubernaculifera</name>
    <dbReference type="NCBI Taxonomy" id="47775"/>
    <lineage>
        <taxon>Eukaryota</taxon>
        <taxon>Viridiplantae</taxon>
        <taxon>Chlorophyta</taxon>
        <taxon>core chlorophytes</taxon>
        <taxon>Chlorophyceae</taxon>
        <taxon>CS clade</taxon>
        <taxon>Chlamydomonadales</taxon>
        <taxon>Astrephomenaceae</taxon>
        <taxon>Astrephomene</taxon>
    </lineage>
</organism>
<proteinExistence type="inferred from homology"/>
<evidence type="ECO:0000313" key="10">
    <source>
        <dbReference type="EMBL" id="GFR47789.1"/>
    </source>
</evidence>
<dbReference type="SUPFAM" id="SSF52058">
    <property type="entry name" value="L domain-like"/>
    <property type="match status" value="1"/>
</dbReference>
<evidence type="ECO:0000313" key="11">
    <source>
        <dbReference type="Proteomes" id="UP001054857"/>
    </source>
</evidence>
<dbReference type="InterPro" id="IPR001611">
    <property type="entry name" value="Leu-rich_rpt"/>
</dbReference>
<comment type="caution">
    <text evidence="10">The sequence shown here is derived from an EMBL/GenBank/DDBJ whole genome shotgun (WGS) entry which is preliminary data.</text>
</comment>
<evidence type="ECO:0000256" key="7">
    <source>
        <dbReference type="ARBA" id="ARBA00049982"/>
    </source>
</evidence>
<dbReference type="Gene3D" id="3.80.10.10">
    <property type="entry name" value="Ribonuclease Inhibitor"/>
    <property type="match status" value="1"/>
</dbReference>
<keyword evidence="5" id="KW-0969">Cilium</keyword>
<evidence type="ECO:0000256" key="4">
    <source>
        <dbReference type="ARBA" id="ARBA00022737"/>
    </source>
</evidence>
<keyword evidence="3" id="KW-0433">Leucine-rich repeat</keyword>
<dbReference type="InterPro" id="IPR056496">
    <property type="entry name" value="CS_DNAAF11_C"/>
</dbReference>
<evidence type="ECO:0000256" key="8">
    <source>
        <dbReference type="SAM" id="MobiDB-lite"/>
    </source>
</evidence>
<keyword evidence="4" id="KW-0677">Repeat</keyword>
<evidence type="ECO:0000256" key="6">
    <source>
        <dbReference type="ARBA" id="ARBA00023273"/>
    </source>
</evidence>
<dbReference type="SMART" id="SM00365">
    <property type="entry name" value="LRR_SD22"/>
    <property type="match status" value="2"/>
</dbReference>
<dbReference type="EMBL" id="BMAR01000019">
    <property type="protein sequence ID" value="GFR47789.1"/>
    <property type="molecule type" value="Genomic_DNA"/>
</dbReference>
<feature type="region of interest" description="Disordered" evidence="8">
    <location>
        <begin position="234"/>
        <end position="305"/>
    </location>
</feature>
<feature type="compositionally biased region" description="Basic and acidic residues" evidence="8">
    <location>
        <begin position="234"/>
        <end position="245"/>
    </location>
</feature>
<dbReference type="Proteomes" id="UP001054857">
    <property type="component" value="Unassembled WGS sequence"/>
</dbReference>
<dbReference type="Pfam" id="PF14580">
    <property type="entry name" value="LRR_9"/>
    <property type="match status" value="1"/>
</dbReference>
<comment type="subcellular location">
    <subcellularLocation>
        <location evidence="1">Cytoplasm</location>
        <location evidence="1">Cytoskeleton</location>
        <location evidence="1">Cilium axoneme</location>
    </subcellularLocation>
</comment>
<dbReference type="InterPro" id="IPR032675">
    <property type="entry name" value="LRR_dom_sf"/>
</dbReference>
<dbReference type="Pfam" id="PF23602">
    <property type="entry name" value="CS_DNAAF11_C"/>
    <property type="match status" value="1"/>
</dbReference>
<dbReference type="PROSITE" id="PS51450">
    <property type="entry name" value="LRR"/>
    <property type="match status" value="2"/>
</dbReference>
<dbReference type="PANTHER" id="PTHR18849">
    <property type="entry name" value="LEUCINE RICH REPEAT PROTEIN"/>
    <property type="match status" value="1"/>
</dbReference>
<name>A0AAD3DTE6_9CHLO</name>
<keyword evidence="11" id="KW-1185">Reference proteome</keyword>
<dbReference type="AlphaFoldDB" id="A0AAD3DTE6"/>
<sequence>MGRITERLIRQRAEHNEGMVSTLEEVALHQQNIEKIEVIGHLCPKLKILYLQNNLIGKIQNLHKLKDLEYLNLAVNNVTKIQNLQRCESLRKLDLTINFVGKAGLLSVASLAANIHLEELYLLGNPCSDWPGYRQYVVAQLPQLKKLDGQAIKPSERISAQQALPSLHAALLAELAAEGVDVGAAGEVEDDSLLYDEAGGVVAEVPETGWVDEAGELVRPWCPATRILEHRETEAANRAAEEKKRAASATSTTPATVDPQDPQQQQPPASSAAAAAPPSSSSTSTSGERPGRREGFPELKDGERVYQKNEGRWDFSLEESPDGRCLQLEVGLGRYLDTSLIATDLQPTLVRLLVKGKLLQLLLPCEVRPDAATAQRNMSNGHLLLTLPKEDPDQPIIDVAKLRPKVPGTTGTAAPAMLYGNNNNVRQQGNGCTTASAVGGGSAGGRGAGGGGGASIYNIVKTHGSEEGDFVIKEVRKAAVTAVSGDDEDGDDPPDL</sequence>
<dbReference type="PANTHER" id="PTHR18849:SF0">
    <property type="entry name" value="CILIA- AND FLAGELLA-ASSOCIATED PROTEIN 410-RELATED"/>
    <property type="match status" value="1"/>
</dbReference>
<feature type="domain" description="Dynein axonemal assembly factor 11-like CS" evidence="9">
    <location>
        <begin position="298"/>
        <end position="389"/>
    </location>
</feature>
<keyword evidence="6" id="KW-0966">Cell projection</keyword>
<evidence type="ECO:0000256" key="1">
    <source>
        <dbReference type="ARBA" id="ARBA00004430"/>
    </source>
</evidence>
<accession>A0AAD3DTE6</accession>
<dbReference type="FunFam" id="3.80.10.10:FF:000052">
    <property type="entry name" value="Leucine rich repeat containing 6"/>
    <property type="match status" value="1"/>
</dbReference>